<keyword evidence="3" id="KW-1185">Reference proteome</keyword>
<dbReference type="PANTHER" id="PTHR46169">
    <property type="entry name" value="DNA REPLICATION-RELATED ELEMENT FACTOR, ISOFORM A"/>
    <property type="match status" value="1"/>
</dbReference>
<name>A0A4S8LZS8_DENBC</name>
<proteinExistence type="predicted"/>
<dbReference type="InterPro" id="IPR012337">
    <property type="entry name" value="RNaseH-like_sf"/>
</dbReference>
<accession>A0A4S8LZS8</accession>
<dbReference type="SUPFAM" id="SSF53098">
    <property type="entry name" value="Ribonuclease H-like"/>
    <property type="match status" value="1"/>
</dbReference>
<evidence type="ECO:0000313" key="2">
    <source>
        <dbReference type="EMBL" id="THU95274.1"/>
    </source>
</evidence>
<dbReference type="EMBL" id="ML180002">
    <property type="protein sequence ID" value="THU79621.1"/>
    <property type="molecule type" value="Genomic_DNA"/>
</dbReference>
<dbReference type="Proteomes" id="UP000297245">
    <property type="component" value="Unassembled WGS sequence"/>
</dbReference>
<dbReference type="InterPro" id="IPR052717">
    <property type="entry name" value="Vacuolar_transposase_reg"/>
</dbReference>
<gene>
    <name evidence="2" type="ORF">K435DRAFT_666757</name>
    <name evidence="1" type="ORF">K435DRAFT_697407</name>
</gene>
<organism evidence="2 3">
    <name type="scientific">Dendrothele bispora (strain CBS 962.96)</name>
    <dbReference type="NCBI Taxonomy" id="1314807"/>
    <lineage>
        <taxon>Eukaryota</taxon>
        <taxon>Fungi</taxon>
        <taxon>Dikarya</taxon>
        <taxon>Basidiomycota</taxon>
        <taxon>Agaricomycotina</taxon>
        <taxon>Agaricomycetes</taxon>
        <taxon>Agaricomycetidae</taxon>
        <taxon>Agaricales</taxon>
        <taxon>Agaricales incertae sedis</taxon>
        <taxon>Dendrothele</taxon>
    </lineage>
</organism>
<dbReference type="OrthoDB" id="3251057at2759"/>
<evidence type="ECO:0000313" key="1">
    <source>
        <dbReference type="EMBL" id="THU79621.1"/>
    </source>
</evidence>
<dbReference type="GO" id="GO:0006357">
    <property type="term" value="P:regulation of transcription by RNA polymerase II"/>
    <property type="evidence" value="ECO:0007669"/>
    <property type="project" value="TreeGrafter"/>
</dbReference>
<reference evidence="2 3" key="1">
    <citation type="journal article" date="2019" name="Nat. Ecol. Evol.">
        <title>Megaphylogeny resolves global patterns of mushroom evolution.</title>
        <authorList>
            <person name="Varga T."/>
            <person name="Krizsan K."/>
            <person name="Foldi C."/>
            <person name="Dima B."/>
            <person name="Sanchez-Garcia M."/>
            <person name="Sanchez-Ramirez S."/>
            <person name="Szollosi G.J."/>
            <person name="Szarkandi J.G."/>
            <person name="Papp V."/>
            <person name="Albert L."/>
            <person name="Andreopoulos W."/>
            <person name="Angelini C."/>
            <person name="Antonin V."/>
            <person name="Barry K.W."/>
            <person name="Bougher N.L."/>
            <person name="Buchanan P."/>
            <person name="Buyck B."/>
            <person name="Bense V."/>
            <person name="Catcheside P."/>
            <person name="Chovatia M."/>
            <person name="Cooper J."/>
            <person name="Damon W."/>
            <person name="Desjardin D."/>
            <person name="Finy P."/>
            <person name="Geml J."/>
            <person name="Haridas S."/>
            <person name="Hughes K."/>
            <person name="Justo A."/>
            <person name="Karasinski D."/>
            <person name="Kautmanova I."/>
            <person name="Kiss B."/>
            <person name="Kocsube S."/>
            <person name="Kotiranta H."/>
            <person name="LaButti K.M."/>
            <person name="Lechner B.E."/>
            <person name="Liimatainen K."/>
            <person name="Lipzen A."/>
            <person name="Lukacs Z."/>
            <person name="Mihaltcheva S."/>
            <person name="Morgado L.N."/>
            <person name="Niskanen T."/>
            <person name="Noordeloos M.E."/>
            <person name="Ohm R.A."/>
            <person name="Ortiz-Santana B."/>
            <person name="Ovrebo C."/>
            <person name="Racz N."/>
            <person name="Riley R."/>
            <person name="Savchenko A."/>
            <person name="Shiryaev A."/>
            <person name="Soop K."/>
            <person name="Spirin V."/>
            <person name="Szebenyi C."/>
            <person name="Tomsovsky M."/>
            <person name="Tulloss R.E."/>
            <person name="Uehling J."/>
            <person name="Grigoriev I.V."/>
            <person name="Vagvolgyi C."/>
            <person name="Papp T."/>
            <person name="Martin F.M."/>
            <person name="Miettinen O."/>
            <person name="Hibbett D.S."/>
            <person name="Nagy L.G."/>
        </authorList>
    </citation>
    <scope>NUCLEOTIDE SEQUENCE [LARGE SCALE GENOMIC DNA]</scope>
    <source>
        <strain evidence="2 3">CBS 962.96</strain>
    </source>
</reference>
<protein>
    <submittedName>
        <fullName evidence="2">Uncharacterized protein</fullName>
    </submittedName>
</protein>
<dbReference type="AlphaFoldDB" id="A0A4S8LZS8"/>
<dbReference type="PANTHER" id="PTHR46169:SF29">
    <property type="entry name" value="DNA REPLICATION-RELATED ELEMENT FACTOR, ISOFORM A"/>
    <property type="match status" value="1"/>
</dbReference>
<dbReference type="EMBL" id="ML179204">
    <property type="protein sequence ID" value="THU95274.1"/>
    <property type="molecule type" value="Genomic_DNA"/>
</dbReference>
<feature type="non-terminal residue" evidence="2">
    <location>
        <position position="1"/>
    </location>
</feature>
<evidence type="ECO:0000313" key="3">
    <source>
        <dbReference type="Proteomes" id="UP000297245"/>
    </source>
</evidence>
<dbReference type="GO" id="GO:0005634">
    <property type="term" value="C:nucleus"/>
    <property type="evidence" value="ECO:0007669"/>
    <property type="project" value="TreeGrafter"/>
</dbReference>
<sequence length="176" mass="20314">QHLAMRVHFSSAYRNELEALCLKANITYHTIKRTVSTRWNTYGTLFDSLVNIDKPVKSLCAKHDELPTLTASDWTIIRQLNEVLKPFIDFTNEMSDSQQPLIHEVIPLMDQIYLQLEDLEDDLHLLPTVRMGIKAGLKILDKYYARTDDSLMYRAAMSKSSFSFSSWISLSCSYES</sequence>